<keyword evidence="1" id="KW-0547">Nucleotide-binding</keyword>
<dbReference type="EC" id="5.6.2.3" evidence="1"/>
<dbReference type="InterPro" id="IPR010285">
    <property type="entry name" value="DNA_helicase_pif1-like_DEAD"/>
</dbReference>
<gene>
    <name evidence="6" type="primary">LOC107030316</name>
</gene>
<sequence>MGGRVDKSINRTKGAYVFRISGHNYHHIGSLLPEIGKKPQFAQLYIYDTDNEIKNRINSLMHEEVQVDIVQGICEMLNEHNVLVKSFRMARDRYREQPQTEFRLRLLSERINDGRQYNIPTASEVAGLIIGDLTDANFQRDVIVEHRKNGLQRITDLHPSFMSMTYPLIHPYGEDGYRLGIQLVSQSQKTYTREHMTMRQYYGYRIQQRLNEGRTLIPAGRLLQQYIVDGYMAIEEERFRYIRNNQPKLRADLFGGLMDAVVRGDSDCSQVGKTIILPSSHTGGPRYRAQNYQDAMAICRWAGYPNLFLTFTCNPKWPEIKAMFHLIGQHDDGSRVDIICRVFQIKLAQLMQHIKKDKPFGTVIACIYTIEFQKRGLPHAHILLFLHESQKNPTAEHIDRLISAEIPDLEEDPDGYNAVKNFMIHGPCGQLNPCCPCMRQGKCTKHFPKKYNDQTNFDSDGFPIYRRRNTGIEVKKNGASLDNRYVVPYNRNLLVQFNAHINVEVCNYSRSVKYLFKYVHKGSDRATAIIESTDSTKDNDEIRKYLDCRYISATEACWRIFQFDIHYRQPAVERLPFHLQGQNTIIFEESRRAESILNRPDIEKPKFTEWFEANKEYPDARDLTYSDFPTRWVWNAKKKKWTRRKKGRAVGRIYFAHPASGERFYLRMLLNFVKGCTSFESIRRINGVDYKTYREACYALGLLDDDKEWNDCLSEAAQWASGNELRNLFVTILIHCQVSDSHKLWENNYNILSEDITSMQRKRLHLKDLQLTDKQIEAYSLLEIENMLIKQGRSLRDIEGMPLPDNTLMRNVGNRLINEELDYDKGELKKMHDKSFKLLNSFQLPAYEAIISSVDNKEGRLFFIHGHGGTGKTFLWNTIISKIRSESKIVLPVATSGIAALLLPNGRTAHSRFHIPLDVTPESTCDIKQGSQLAELLKKTCLIIWDEAPMANKYCLEALDKSLRDILRDRYENSSDRPFGGLTIVCGGDFRQILPVIPKGTGADIVDASLNNSHLWPYFSIYELKENMRLTCGKVMGSEAERIASFDRWLLQIGDGSVYADKKMELIKLPPDISIAPSHNQVESIVDAVYPSLLQNYNNPTYLKERAILTPKNEMVHDLNEKIMNIIPGEGRTYYSSDNVCKASVNTNEEDILYPTEFLNNLRFSGIPNHDIHLKVGSPVMLLRNLNQTEGLCNGTRLMITHLGKWSVNANIISGKNIGTTVTIPRIIMSPNDSKWPFKLNRRQLPLATCYAMTINKSQGQTLQTVGLYLPKQNESILRHTKDDLLWLIIAKERLNLGSIIALEKAMRAKKYIHITAPKDSIPEGAHIEVLVINTTQPRVTDNSETFEWVQATKEHITPTLCDEQGIDALNEAAPVGHTSLLP</sequence>
<feature type="domain" description="DNA helicase Pif1-like 2B" evidence="4">
    <location>
        <begin position="1157"/>
        <end position="1203"/>
    </location>
</feature>
<feature type="domain" description="Helitron helicase-like" evidence="3">
    <location>
        <begin position="201"/>
        <end position="384"/>
    </location>
</feature>
<dbReference type="InterPro" id="IPR049163">
    <property type="entry name" value="Pif1-like_2B_dom"/>
</dbReference>
<dbReference type="Gene3D" id="3.40.50.300">
    <property type="entry name" value="P-loop containing nucleotide triphosphate hydrolases"/>
    <property type="match status" value="1"/>
</dbReference>
<protein>
    <recommendedName>
        <fullName evidence="1">ATP-dependent DNA helicase</fullName>
        <ecNumber evidence="1">5.6.2.3</ecNumber>
    </recommendedName>
</protein>
<dbReference type="SUPFAM" id="SSF52540">
    <property type="entry name" value="P-loop containing nucleoside triphosphate hydrolases"/>
    <property type="match status" value="2"/>
</dbReference>
<reference evidence="6" key="2">
    <citation type="submission" date="2025-08" db="UniProtKB">
        <authorList>
            <consortium name="RefSeq"/>
        </authorList>
    </citation>
    <scope>IDENTIFICATION</scope>
</reference>
<keyword evidence="1" id="KW-0067">ATP-binding</keyword>
<evidence type="ECO:0000259" key="2">
    <source>
        <dbReference type="Pfam" id="PF05970"/>
    </source>
</evidence>
<keyword evidence="1" id="KW-0347">Helicase</keyword>
<keyword evidence="1" id="KW-0234">DNA repair</keyword>
<reference evidence="5" key="1">
    <citation type="journal article" date="2014" name="Nat. Genet.">
        <title>The genome of the stress-tolerant wild tomato species Solanum pennellii.</title>
        <authorList>
            <person name="Bolger A."/>
            <person name="Scossa F."/>
            <person name="Bolger M.E."/>
            <person name="Lanz C."/>
            <person name="Maumus F."/>
            <person name="Tohge T."/>
            <person name="Quesneville H."/>
            <person name="Alseekh S."/>
            <person name="Sorensen I."/>
            <person name="Lichtenstein G."/>
            <person name="Fich E.A."/>
            <person name="Conte M."/>
            <person name="Keller H."/>
            <person name="Schneeberger K."/>
            <person name="Schwacke R."/>
            <person name="Ofner I."/>
            <person name="Vrebalov J."/>
            <person name="Xu Y."/>
            <person name="Osorio S."/>
            <person name="Aflitos S.A."/>
            <person name="Schijlen E."/>
            <person name="Jimenez-Gomez J.M."/>
            <person name="Ryngajllo M."/>
            <person name="Kimura S."/>
            <person name="Kumar R."/>
            <person name="Koenig D."/>
            <person name="Headland L.R."/>
            <person name="Maloof J.N."/>
            <person name="Sinha N."/>
            <person name="van Ham R.C."/>
            <person name="Lankhorst R.K."/>
            <person name="Mao L."/>
            <person name="Vogel A."/>
            <person name="Arsova B."/>
            <person name="Panstruga R."/>
            <person name="Fei Z."/>
            <person name="Rose J.K."/>
            <person name="Zamir D."/>
            <person name="Carrari F."/>
            <person name="Giovannoni J.J."/>
            <person name="Weigel D."/>
            <person name="Usadel B."/>
            <person name="Fernie A.R."/>
        </authorList>
    </citation>
    <scope>NUCLEOTIDE SEQUENCE [LARGE SCALE GENOMIC DNA]</scope>
    <source>
        <strain evidence="5">cv. LA0716</strain>
    </source>
</reference>
<evidence type="ECO:0000313" key="5">
    <source>
        <dbReference type="Proteomes" id="UP000694930"/>
    </source>
</evidence>
<accession>A0ABM1HL69</accession>
<dbReference type="Pfam" id="PF14214">
    <property type="entry name" value="Helitron_like_N"/>
    <property type="match status" value="1"/>
</dbReference>
<dbReference type="InterPro" id="IPR027417">
    <property type="entry name" value="P-loop_NTPase"/>
</dbReference>
<comment type="catalytic activity">
    <reaction evidence="1">
        <text>ATP + H2O = ADP + phosphate + H(+)</text>
        <dbReference type="Rhea" id="RHEA:13065"/>
        <dbReference type="ChEBI" id="CHEBI:15377"/>
        <dbReference type="ChEBI" id="CHEBI:15378"/>
        <dbReference type="ChEBI" id="CHEBI:30616"/>
        <dbReference type="ChEBI" id="CHEBI:43474"/>
        <dbReference type="ChEBI" id="CHEBI:456216"/>
        <dbReference type="EC" id="5.6.2.3"/>
    </reaction>
</comment>
<dbReference type="Pfam" id="PF05970">
    <property type="entry name" value="PIF1"/>
    <property type="match status" value="1"/>
</dbReference>
<dbReference type="PANTHER" id="PTHR10492:SF101">
    <property type="entry name" value="ATP-DEPENDENT DNA HELICASE"/>
    <property type="match status" value="1"/>
</dbReference>
<name>A0ABM1HL69_SOLPN</name>
<organism evidence="5 6">
    <name type="scientific">Solanum pennellii</name>
    <name type="common">Tomato</name>
    <name type="synonym">Lycopersicon pennellii</name>
    <dbReference type="NCBI Taxonomy" id="28526"/>
    <lineage>
        <taxon>Eukaryota</taxon>
        <taxon>Viridiplantae</taxon>
        <taxon>Streptophyta</taxon>
        <taxon>Embryophyta</taxon>
        <taxon>Tracheophyta</taxon>
        <taxon>Spermatophyta</taxon>
        <taxon>Magnoliopsida</taxon>
        <taxon>eudicotyledons</taxon>
        <taxon>Gunneridae</taxon>
        <taxon>Pentapetalae</taxon>
        <taxon>asterids</taxon>
        <taxon>lamiids</taxon>
        <taxon>Solanales</taxon>
        <taxon>Solanaceae</taxon>
        <taxon>Solanoideae</taxon>
        <taxon>Solaneae</taxon>
        <taxon>Solanum</taxon>
        <taxon>Solanum subgen. Lycopersicon</taxon>
    </lineage>
</organism>
<dbReference type="PANTHER" id="PTHR10492">
    <property type="match status" value="1"/>
</dbReference>
<comment type="similarity">
    <text evidence="1">Belongs to the helicase family.</text>
</comment>
<keyword evidence="1" id="KW-0233">DNA recombination</keyword>
<evidence type="ECO:0000313" key="6">
    <source>
        <dbReference type="RefSeq" id="XP_015087120.1"/>
    </source>
</evidence>
<dbReference type="Proteomes" id="UP000694930">
    <property type="component" value="Chromosome 9"/>
</dbReference>
<evidence type="ECO:0000256" key="1">
    <source>
        <dbReference type="RuleBase" id="RU363044"/>
    </source>
</evidence>
<keyword evidence="1" id="KW-0227">DNA damage</keyword>
<evidence type="ECO:0000259" key="3">
    <source>
        <dbReference type="Pfam" id="PF14214"/>
    </source>
</evidence>
<comment type="cofactor">
    <cofactor evidence="1">
        <name>Mg(2+)</name>
        <dbReference type="ChEBI" id="CHEBI:18420"/>
    </cofactor>
</comment>
<dbReference type="InterPro" id="IPR025476">
    <property type="entry name" value="Helitron_helicase-like"/>
</dbReference>
<dbReference type="RefSeq" id="XP_015087120.1">
    <property type="nucleotide sequence ID" value="XM_015231634.1"/>
</dbReference>
<keyword evidence="5" id="KW-1185">Reference proteome</keyword>
<evidence type="ECO:0000259" key="4">
    <source>
        <dbReference type="Pfam" id="PF21530"/>
    </source>
</evidence>
<proteinExistence type="inferred from homology"/>
<feature type="domain" description="DNA helicase Pif1-like DEAD-box helicase" evidence="2">
    <location>
        <begin position="839"/>
        <end position="1061"/>
    </location>
</feature>
<dbReference type="Pfam" id="PF21530">
    <property type="entry name" value="Pif1_2B_dom"/>
    <property type="match status" value="1"/>
</dbReference>
<dbReference type="GeneID" id="107030316"/>
<keyword evidence="1" id="KW-0378">Hydrolase</keyword>